<keyword evidence="8" id="KW-1185">Reference proteome</keyword>
<evidence type="ECO:0000256" key="5">
    <source>
        <dbReference type="ARBA" id="ARBA00023242"/>
    </source>
</evidence>
<organism evidence="7 8">
    <name type="scientific">Leptotrombidium deliense</name>
    <dbReference type="NCBI Taxonomy" id="299467"/>
    <lineage>
        <taxon>Eukaryota</taxon>
        <taxon>Metazoa</taxon>
        <taxon>Ecdysozoa</taxon>
        <taxon>Arthropoda</taxon>
        <taxon>Chelicerata</taxon>
        <taxon>Arachnida</taxon>
        <taxon>Acari</taxon>
        <taxon>Acariformes</taxon>
        <taxon>Trombidiformes</taxon>
        <taxon>Prostigmata</taxon>
        <taxon>Anystina</taxon>
        <taxon>Parasitengona</taxon>
        <taxon>Trombiculoidea</taxon>
        <taxon>Trombiculidae</taxon>
        <taxon>Leptotrombidium</taxon>
    </lineage>
</organism>
<proteinExistence type="predicted"/>
<dbReference type="PANTHER" id="PTHR46481">
    <property type="entry name" value="ZINC FINGER BED DOMAIN-CONTAINING PROTEIN 4"/>
    <property type="match status" value="1"/>
</dbReference>
<dbReference type="Proteomes" id="UP000288716">
    <property type="component" value="Unassembled WGS sequence"/>
</dbReference>
<dbReference type="PANTHER" id="PTHR46481:SF10">
    <property type="entry name" value="ZINC FINGER BED DOMAIN-CONTAINING PROTEIN 39"/>
    <property type="match status" value="1"/>
</dbReference>
<feature type="domain" description="DUF659" evidence="6">
    <location>
        <begin position="5"/>
        <end position="61"/>
    </location>
</feature>
<sequence length="180" mass="20110">NKACAIISDNAANMHKMRDIIKQKYQNIEVIGCAAHGLNLLVKDIASVEKFNSIISSTKTIVNEINNSAVKLAKFDFLREGKCNRLCTYTTIRWNSLKNMLQSVLNARDVIGMLALNNDITNQDNLKLILNSSGLFWKDIADLIAKINPISTAINEVQNDKSIVSKIPKFPLNYDQVSKT</sequence>
<dbReference type="OrthoDB" id="6501574at2759"/>
<evidence type="ECO:0000256" key="1">
    <source>
        <dbReference type="ARBA" id="ARBA00004123"/>
    </source>
</evidence>
<evidence type="ECO:0000256" key="4">
    <source>
        <dbReference type="ARBA" id="ARBA00022833"/>
    </source>
</evidence>
<comment type="caution">
    <text evidence="7">The sequence shown here is derived from an EMBL/GenBank/DDBJ whole genome shotgun (WGS) entry which is preliminary data.</text>
</comment>
<evidence type="ECO:0000259" key="6">
    <source>
        <dbReference type="Pfam" id="PF04937"/>
    </source>
</evidence>
<dbReference type="Pfam" id="PF04937">
    <property type="entry name" value="DUF659"/>
    <property type="match status" value="1"/>
</dbReference>
<keyword evidence="2" id="KW-0479">Metal-binding</keyword>
<gene>
    <name evidence="7" type="ORF">B4U80_12228</name>
</gene>
<evidence type="ECO:0000313" key="7">
    <source>
        <dbReference type="EMBL" id="RWS19749.1"/>
    </source>
</evidence>
<feature type="non-terminal residue" evidence="7">
    <location>
        <position position="1"/>
    </location>
</feature>
<reference evidence="7 8" key="1">
    <citation type="journal article" date="2018" name="Gigascience">
        <title>Genomes of trombidid mites reveal novel predicted allergens and laterally-transferred genes associated with secondary metabolism.</title>
        <authorList>
            <person name="Dong X."/>
            <person name="Chaisiri K."/>
            <person name="Xia D."/>
            <person name="Armstrong S.D."/>
            <person name="Fang Y."/>
            <person name="Donnelly M.J."/>
            <person name="Kadowaki T."/>
            <person name="McGarry J.W."/>
            <person name="Darby A.C."/>
            <person name="Makepeace B.L."/>
        </authorList>
    </citation>
    <scope>NUCLEOTIDE SEQUENCE [LARGE SCALE GENOMIC DNA]</scope>
    <source>
        <strain evidence="7">UoL-UT</strain>
    </source>
</reference>
<dbReference type="GO" id="GO:0008270">
    <property type="term" value="F:zinc ion binding"/>
    <property type="evidence" value="ECO:0007669"/>
    <property type="project" value="UniProtKB-KW"/>
</dbReference>
<dbReference type="InterPro" id="IPR007021">
    <property type="entry name" value="DUF659"/>
</dbReference>
<evidence type="ECO:0000256" key="3">
    <source>
        <dbReference type="ARBA" id="ARBA00022771"/>
    </source>
</evidence>
<dbReference type="VEuPathDB" id="VectorBase:LDEU012291"/>
<dbReference type="InterPro" id="IPR012337">
    <property type="entry name" value="RNaseH-like_sf"/>
</dbReference>
<dbReference type="AlphaFoldDB" id="A0A443RXI9"/>
<name>A0A443RXI9_9ACAR</name>
<dbReference type="InterPro" id="IPR052035">
    <property type="entry name" value="ZnF_BED_domain_contain"/>
</dbReference>
<dbReference type="EMBL" id="NCKV01023083">
    <property type="protein sequence ID" value="RWS19749.1"/>
    <property type="molecule type" value="Genomic_DNA"/>
</dbReference>
<dbReference type="GO" id="GO:0005634">
    <property type="term" value="C:nucleus"/>
    <property type="evidence" value="ECO:0007669"/>
    <property type="project" value="UniProtKB-SubCell"/>
</dbReference>
<accession>A0A443RXI9</accession>
<dbReference type="STRING" id="299467.A0A443RXI9"/>
<keyword evidence="4" id="KW-0862">Zinc</keyword>
<dbReference type="SUPFAM" id="SSF53098">
    <property type="entry name" value="Ribonuclease H-like"/>
    <property type="match status" value="1"/>
</dbReference>
<keyword evidence="5" id="KW-0539">Nucleus</keyword>
<comment type="subcellular location">
    <subcellularLocation>
        <location evidence="1">Nucleus</location>
    </subcellularLocation>
</comment>
<protein>
    <recommendedName>
        <fullName evidence="6">DUF659 domain-containing protein</fullName>
    </recommendedName>
</protein>
<keyword evidence="3" id="KW-0863">Zinc-finger</keyword>
<evidence type="ECO:0000313" key="8">
    <source>
        <dbReference type="Proteomes" id="UP000288716"/>
    </source>
</evidence>
<evidence type="ECO:0000256" key="2">
    <source>
        <dbReference type="ARBA" id="ARBA00022723"/>
    </source>
</evidence>